<dbReference type="Gene3D" id="3.40.50.2000">
    <property type="entry name" value="Glycogen Phosphorylase B"/>
    <property type="match status" value="2"/>
</dbReference>
<dbReference type="Proteomes" id="UP001652623">
    <property type="component" value="Chromosome 7"/>
</dbReference>
<dbReference type="RefSeq" id="XP_060674731.1">
    <property type="nucleotide sequence ID" value="XM_060818748.1"/>
</dbReference>
<sequence length="478" mass="54615">MAENRKLHIALFPWLAFGHMIPYLEFAKLMAQKGHRISFLCTPRNINRLPKLPPNLINFVSLPLPHVEGLPAEDAEATVDVPYDKIQYLKKAYDGLQESVTLFLQSSNPDWILYDFAPYWVAPIASRMGIKTSFFSVYTAPALGFMGPPSVLKGESSVNYEIRTKPEDYTVPPKWIDFPTTVAFRYFEIKRIFDSMSPNDSGVSDVCRTGAGIESCDVVAIRGCIDFEPEWFRLLRDLYNKPVLPIGQLPPAGDQNDHNRDDETETETMTWLTMKSWLDKHEKGTVVYVAFGTEAKLGREEVTEIAVGLEKSQLPFFWVLRLTQAAILPEGFEERIEGRGVVWKTWAPQLKILAHESVRGHFTHSGWSSVVESLRFKRALILLPLIADQGINARILEEKKMGYSVPRDERDGSFTSNAVAESLRLVMVEDEGNIYRHKVKEMSGLFADRDRQDRYLDNFLDYLKSHKTSELSTEQRRK</sequence>
<evidence type="ECO:0000313" key="3">
    <source>
        <dbReference type="RefSeq" id="XP_060674731.1"/>
    </source>
</evidence>
<dbReference type="GeneID" id="107435906"/>
<dbReference type="PANTHER" id="PTHR48045">
    <property type="entry name" value="UDP-GLYCOSYLTRANSFERASE 72B1"/>
    <property type="match status" value="1"/>
</dbReference>
<dbReference type="SUPFAM" id="SSF53756">
    <property type="entry name" value="UDP-Glycosyltransferase/glycogen phosphorylase"/>
    <property type="match status" value="1"/>
</dbReference>
<organism evidence="2 3">
    <name type="scientific">Ziziphus jujuba</name>
    <name type="common">Chinese jujube</name>
    <name type="synonym">Ziziphus sativa</name>
    <dbReference type="NCBI Taxonomy" id="326968"/>
    <lineage>
        <taxon>Eukaryota</taxon>
        <taxon>Viridiplantae</taxon>
        <taxon>Streptophyta</taxon>
        <taxon>Embryophyta</taxon>
        <taxon>Tracheophyta</taxon>
        <taxon>Spermatophyta</taxon>
        <taxon>Magnoliopsida</taxon>
        <taxon>eudicotyledons</taxon>
        <taxon>Gunneridae</taxon>
        <taxon>Pentapetalae</taxon>
        <taxon>rosids</taxon>
        <taxon>fabids</taxon>
        <taxon>Rosales</taxon>
        <taxon>Rhamnaceae</taxon>
        <taxon>Paliureae</taxon>
        <taxon>Ziziphus</taxon>
    </lineage>
</organism>
<dbReference type="PANTHER" id="PTHR48045:SF20">
    <property type="entry name" value="UDP-RHAMNOSE:RHAMNOSYLTRANSFERASE 1"/>
    <property type="match status" value="1"/>
</dbReference>
<name>A0ABM4ADC7_ZIZJJ</name>
<evidence type="ECO:0000256" key="1">
    <source>
        <dbReference type="ARBA" id="ARBA00022679"/>
    </source>
</evidence>
<gene>
    <name evidence="3" type="primary">LOC107435906</name>
</gene>
<keyword evidence="1" id="KW-0808">Transferase</keyword>
<reference evidence="3" key="1">
    <citation type="submission" date="2025-08" db="UniProtKB">
        <authorList>
            <consortium name="RefSeq"/>
        </authorList>
    </citation>
    <scope>IDENTIFICATION</scope>
    <source>
        <tissue evidence="3">Seedling</tissue>
    </source>
</reference>
<dbReference type="CDD" id="cd03784">
    <property type="entry name" value="GT1_Gtf-like"/>
    <property type="match status" value="1"/>
</dbReference>
<dbReference type="Pfam" id="PF00201">
    <property type="entry name" value="UDPGT"/>
    <property type="match status" value="1"/>
</dbReference>
<evidence type="ECO:0000313" key="2">
    <source>
        <dbReference type="Proteomes" id="UP001652623"/>
    </source>
</evidence>
<protein>
    <submittedName>
        <fullName evidence="3">UDP-glycosyltransferase 91A1-like</fullName>
    </submittedName>
</protein>
<proteinExistence type="predicted"/>
<dbReference type="InterPro" id="IPR002213">
    <property type="entry name" value="UDP_glucos_trans"/>
</dbReference>
<keyword evidence="2" id="KW-1185">Reference proteome</keyword>
<accession>A0ABM4ADC7</accession>